<protein>
    <submittedName>
        <fullName evidence="4">T9SS type A sorting domain-containing protein</fullName>
    </submittedName>
</protein>
<accession>A0A5D0G412</accession>
<sequence>MKKIYFLLFTLIATSLTFGQASDLYFSMYGEGSSNNKFLEIYNGTGAPVDLSGYSLSSCSNGCNVVNEFDFPDTLTFAPGTMLANNDVYVIAHPSADATILAMADVTFTFLSNGDDAFALTLAGATASTYTIIDMLGDLAVVDGSGWEVAGVSNATVDHTLTRKSSICDPNPTELGSFGTDASDSEWIVGPQDSGWAELGMHTGCVSDPVLTIVSPADAAIIASGTTNVDITIDVQNFDVDELPSNGGTGDGHIHWTLNGGSTTMKYDTDPISIPVVDGQSYTVFMQLVDNSHTPIVPAVNATVTFSVALPCDLQVGTITTTCDAITGGSTDTYTTTIDFTGGNTSTYTIDTEGNGTVGGDNPSSVASGTITITGVVENTNFVVTFTGDPGNSGCNFTRNINSPDCDPELVLPLYDGFTYGNGSNLSDAPNWENVSVSTDEILITSGNLSYSGLAASSGNKASFDGGGSDTAIMFAPITTGTVYASFIMRVTDLTSVSDVDGGYFAFLGNFDGRLWVVPSGATQYQVGLGYNTNSADIINADTHDLDDEVFVVMSYETTTGLMNAWINPSSTDFEGSAPAVSITIMDGGPVSSINQFALRQDSTTETGFMDVDELRLGTTWAQVTPLTLSTASYDIDGLNVYPNPVTSGFVNITSKSNEAIKVAVFDILGKQVINNTVNNNRLNVSTLNTGVYIMKLSQNGNTITKKLVVR</sequence>
<feature type="chain" id="PRO_5023147674" evidence="2">
    <location>
        <begin position="22"/>
        <end position="711"/>
    </location>
</feature>
<name>A0A5D0G412_9FLAO</name>
<dbReference type="Proteomes" id="UP000324550">
    <property type="component" value="Unassembled WGS sequence"/>
</dbReference>
<dbReference type="Pfam" id="PF00932">
    <property type="entry name" value="LTD"/>
    <property type="match status" value="1"/>
</dbReference>
<dbReference type="SUPFAM" id="SSF74853">
    <property type="entry name" value="Lamin A/C globular tail domain"/>
    <property type="match status" value="1"/>
</dbReference>
<dbReference type="InterPro" id="IPR001322">
    <property type="entry name" value="Lamin_tail_dom"/>
</dbReference>
<dbReference type="EMBL" id="VSFC01000052">
    <property type="protein sequence ID" value="TYA53019.1"/>
    <property type="molecule type" value="Genomic_DNA"/>
</dbReference>
<dbReference type="OrthoDB" id="9816120at2"/>
<gene>
    <name evidence="4" type="ORF">FVF61_10155</name>
</gene>
<dbReference type="PROSITE" id="PS51841">
    <property type="entry name" value="LTD"/>
    <property type="match status" value="1"/>
</dbReference>
<organism evidence="4 5">
    <name type="scientific">Formosa maritima</name>
    <dbReference type="NCBI Taxonomy" id="2592046"/>
    <lineage>
        <taxon>Bacteria</taxon>
        <taxon>Pseudomonadati</taxon>
        <taxon>Bacteroidota</taxon>
        <taxon>Flavobacteriia</taxon>
        <taxon>Flavobacteriales</taxon>
        <taxon>Flavobacteriaceae</taxon>
        <taxon>Formosa</taxon>
    </lineage>
</organism>
<dbReference type="RefSeq" id="WP_148455951.1">
    <property type="nucleotide sequence ID" value="NZ_VSFC01000052.1"/>
</dbReference>
<keyword evidence="5" id="KW-1185">Reference proteome</keyword>
<feature type="signal peptide" evidence="2">
    <location>
        <begin position="1"/>
        <end position="21"/>
    </location>
</feature>
<comment type="caution">
    <text evidence="4">The sequence shown here is derived from an EMBL/GenBank/DDBJ whole genome shotgun (WGS) entry which is preliminary data.</text>
</comment>
<evidence type="ECO:0000259" key="3">
    <source>
        <dbReference type="PROSITE" id="PS51841"/>
    </source>
</evidence>
<dbReference type="InterPro" id="IPR036415">
    <property type="entry name" value="Lamin_tail_dom_sf"/>
</dbReference>
<dbReference type="AlphaFoldDB" id="A0A5D0G412"/>
<dbReference type="InterPro" id="IPR026444">
    <property type="entry name" value="Secre_tail"/>
</dbReference>
<dbReference type="NCBIfam" id="TIGR04183">
    <property type="entry name" value="Por_Secre_tail"/>
    <property type="match status" value="1"/>
</dbReference>
<dbReference type="Pfam" id="PF18962">
    <property type="entry name" value="Por_Secre_tail"/>
    <property type="match status" value="1"/>
</dbReference>
<evidence type="ECO:0000256" key="1">
    <source>
        <dbReference type="ARBA" id="ARBA00022729"/>
    </source>
</evidence>
<evidence type="ECO:0000313" key="4">
    <source>
        <dbReference type="EMBL" id="TYA53019.1"/>
    </source>
</evidence>
<evidence type="ECO:0000256" key="2">
    <source>
        <dbReference type="SAM" id="SignalP"/>
    </source>
</evidence>
<proteinExistence type="predicted"/>
<feature type="domain" description="LTD" evidence="3">
    <location>
        <begin position="14"/>
        <end position="163"/>
    </location>
</feature>
<reference evidence="4 5" key="1">
    <citation type="submission" date="2019-08" db="EMBL/GenBank/DDBJ databases">
        <title>Formosa sediminis sp. nov., isolated from marine sediment.</title>
        <authorList>
            <person name="Cao W.R."/>
        </authorList>
    </citation>
    <scope>NUCLEOTIDE SEQUENCE [LARGE SCALE GENOMIC DNA]</scope>
    <source>
        <strain evidence="4 5">1494</strain>
    </source>
</reference>
<keyword evidence="1 2" id="KW-0732">Signal</keyword>
<evidence type="ECO:0000313" key="5">
    <source>
        <dbReference type="Proteomes" id="UP000324550"/>
    </source>
</evidence>